<evidence type="ECO:0000256" key="3">
    <source>
        <dbReference type="ARBA" id="ARBA00022448"/>
    </source>
</evidence>
<feature type="coiled-coil region" evidence="16">
    <location>
        <begin position="68"/>
        <end position="109"/>
    </location>
</feature>
<evidence type="ECO:0000313" key="18">
    <source>
        <dbReference type="Proteomes" id="UP001501822"/>
    </source>
</evidence>
<dbReference type="NCBIfam" id="NF004412">
    <property type="entry name" value="PRK05759.1-3"/>
    <property type="match status" value="1"/>
</dbReference>
<dbReference type="HAMAP" id="MF_01398">
    <property type="entry name" value="ATP_synth_b_bprime"/>
    <property type="match status" value="1"/>
</dbReference>
<keyword evidence="10 14" id="KW-0472">Membrane</keyword>
<dbReference type="Proteomes" id="UP001501822">
    <property type="component" value="Unassembled WGS sequence"/>
</dbReference>
<comment type="function">
    <text evidence="14">Component of the F(0) channel, it forms part of the peripheral stalk, linking F(1) to F(0).</text>
</comment>
<comment type="subcellular location">
    <subcellularLocation>
        <location evidence="1 14">Cell membrane</location>
        <topology evidence="1 14">Single-pass membrane protein</topology>
    </subcellularLocation>
</comment>
<evidence type="ECO:0000256" key="7">
    <source>
        <dbReference type="ARBA" id="ARBA00022781"/>
    </source>
</evidence>
<evidence type="ECO:0000256" key="5">
    <source>
        <dbReference type="ARBA" id="ARBA00022547"/>
    </source>
</evidence>
<dbReference type="PANTHER" id="PTHR33445:SF1">
    <property type="entry name" value="ATP SYNTHASE SUBUNIT B"/>
    <property type="match status" value="1"/>
</dbReference>
<keyword evidence="16" id="KW-0175">Coiled coil</keyword>
<keyword evidence="4 14" id="KW-1003">Cell membrane</keyword>
<reference evidence="18" key="1">
    <citation type="journal article" date="2019" name="Int. J. Syst. Evol. Microbiol.">
        <title>The Global Catalogue of Microorganisms (GCM) 10K type strain sequencing project: providing services to taxonomists for standard genome sequencing and annotation.</title>
        <authorList>
            <consortium name="The Broad Institute Genomics Platform"/>
            <consortium name="The Broad Institute Genome Sequencing Center for Infectious Disease"/>
            <person name="Wu L."/>
            <person name="Ma J."/>
        </authorList>
    </citation>
    <scope>NUCLEOTIDE SEQUENCE [LARGE SCALE GENOMIC DNA]</scope>
    <source>
        <strain evidence="18">JCM 3146</strain>
    </source>
</reference>
<dbReference type="InterPro" id="IPR050059">
    <property type="entry name" value="ATP_synthase_B_chain"/>
</dbReference>
<evidence type="ECO:0000256" key="14">
    <source>
        <dbReference type="HAMAP-Rule" id="MF_01398"/>
    </source>
</evidence>
<evidence type="ECO:0000256" key="8">
    <source>
        <dbReference type="ARBA" id="ARBA00022989"/>
    </source>
</evidence>
<comment type="function">
    <text evidence="12 14">F(1)F(0) ATP synthase produces ATP from ADP in the presence of a proton or sodium gradient. F-type ATPases consist of two structural domains, F(1) containing the extramembraneous catalytic core and F(0) containing the membrane proton channel, linked together by a central stalk and a peripheral stalk. During catalysis, ATP synthesis in the catalytic domain of F(1) is coupled via a rotary mechanism of the central stalk subunits to proton translocation.</text>
</comment>
<keyword evidence="7 14" id="KW-0375">Hydrogen ion transport</keyword>
<evidence type="ECO:0000256" key="10">
    <source>
        <dbReference type="ARBA" id="ARBA00023136"/>
    </source>
</evidence>
<evidence type="ECO:0000256" key="12">
    <source>
        <dbReference type="ARBA" id="ARBA00025198"/>
    </source>
</evidence>
<dbReference type="Pfam" id="PF00430">
    <property type="entry name" value="ATP-synt_B"/>
    <property type="match status" value="1"/>
</dbReference>
<comment type="subunit">
    <text evidence="13 14">F-type ATPases have 2 components, F(1) - the catalytic core - and F(0) - the membrane proton channel. F(1) has five subunits: alpha(3), beta(3), gamma(1), delta(1), epsilon(1). F(0) has three main subunits: a(1), b(2) and c(10-14). The alpha and beta chains form an alternating ring which encloses part of the gamma chain. F(1) is attached to F(0) by a central stalk formed by the gamma and epsilon chains, while a peripheral stalk is formed by the delta and b chains.</text>
</comment>
<evidence type="ECO:0000256" key="15">
    <source>
        <dbReference type="RuleBase" id="RU003848"/>
    </source>
</evidence>
<feature type="transmembrane region" description="Helical" evidence="14">
    <location>
        <begin position="31"/>
        <end position="50"/>
    </location>
</feature>
<evidence type="ECO:0000256" key="1">
    <source>
        <dbReference type="ARBA" id="ARBA00004162"/>
    </source>
</evidence>
<keyword evidence="8 14" id="KW-1133">Transmembrane helix</keyword>
<dbReference type="InterPro" id="IPR028987">
    <property type="entry name" value="ATP_synth_B-like_membr_sf"/>
</dbReference>
<keyword evidence="6 14" id="KW-0812">Transmembrane</keyword>
<keyword evidence="9 14" id="KW-0406">Ion transport</keyword>
<dbReference type="InterPro" id="IPR005864">
    <property type="entry name" value="ATP_synth_F0_bsu_bac"/>
</dbReference>
<evidence type="ECO:0000256" key="2">
    <source>
        <dbReference type="ARBA" id="ARBA00005513"/>
    </source>
</evidence>
<protein>
    <recommendedName>
        <fullName evidence="14">ATP synthase subunit b</fullName>
    </recommendedName>
    <alternativeName>
        <fullName evidence="14">ATP synthase F(0) sector subunit b</fullName>
    </alternativeName>
    <alternativeName>
        <fullName evidence="14">ATPase subunit I</fullName>
    </alternativeName>
    <alternativeName>
        <fullName evidence="14">F-type ATPase subunit b</fullName>
        <shortName evidence="14">F-ATPase subunit b</shortName>
    </alternativeName>
</protein>
<keyword evidence="18" id="KW-1185">Reference proteome</keyword>
<comment type="caution">
    <text evidence="17">The sequence shown here is derived from an EMBL/GenBank/DDBJ whole genome shotgun (WGS) entry which is preliminary data.</text>
</comment>
<dbReference type="EMBL" id="BAAABM010000003">
    <property type="protein sequence ID" value="GAA0315888.1"/>
    <property type="molecule type" value="Genomic_DNA"/>
</dbReference>
<accession>A0ABP3FE53</accession>
<evidence type="ECO:0000256" key="9">
    <source>
        <dbReference type="ARBA" id="ARBA00023065"/>
    </source>
</evidence>
<sequence>MHAMYLAQHASGLLAAEEKNPNPLLPDAAEMIVGIFAFLVVLFFLGKVLIPRIQKALEERTDAIEGGIKRAEEAQAEAQRTLEQYQTQLAEARQEAARIREEAREQGAQIIAELRDQAQAEAQRLVDQAHTQIDADRQLAFTQLRTEIGELAIELAGRIVGESLEDEARRRGTVDRFLDELEDRARAGA</sequence>
<evidence type="ECO:0000256" key="6">
    <source>
        <dbReference type="ARBA" id="ARBA00022692"/>
    </source>
</evidence>
<keyword evidence="11 14" id="KW-0066">ATP synthesis</keyword>
<evidence type="ECO:0000256" key="11">
    <source>
        <dbReference type="ARBA" id="ARBA00023310"/>
    </source>
</evidence>
<keyword evidence="3 14" id="KW-0813">Transport</keyword>
<dbReference type="Gene3D" id="1.20.5.620">
    <property type="entry name" value="F1F0 ATP synthase subunit B, membrane domain"/>
    <property type="match status" value="1"/>
</dbReference>
<dbReference type="CDD" id="cd06503">
    <property type="entry name" value="ATP-synt_Fo_b"/>
    <property type="match status" value="1"/>
</dbReference>
<proteinExistence type="inferred from homology"/>
<gene>
    <name evidence="14" type="primary">atpF</name>
    <name evidence="17" type="ORF">GCM10010151_02370</name>
</gene>
<evidence type="ECO:0000313" key="17">
    <source>
        <dbReference type="EMBL" id="GAA0315888.1"/>
    </source>
</evidence>
<evidence type="ECO:0000256" key="16">
    <source>
        <dbReference type="SAM" id="Coils"/>
    </source>
</evidence>
<evidence type="ECO:0000256" key="13">
    <source>
        <dbReference type="ARBA" id="ARBA00025830"/>
    </source>
</evidence>
<organism evidence="17 18">
    <name type="scientific">Actinoallomurus spadix</name>
    <dbReference type="NCBI Taxonomy" id="79912"/>
    <lineage>
        <taxon>Bacteria</taxon>
        <taxon>Bacillati</taxon>
        <taxon>Actinomycetota</taxon>
        <taxon>Actinomycetes</taxon>
        <taxon>Streptosporangiales</taxon>
        <taxon>Thermomonosporaceae</taxon>
        <taxon>Actinoallomurus</taxon>
    </lineage>
</organism>
<comment type="similarity">
    <text evidence="2 14 15">Belongs to the ATPase B chain family.</text>
</comment>
<evidence type="ECO:0000256" key="4">
    <source>
        <dbReference type="ARBA" id="ARBA00022475"/>
    </source>
</evidence>
<dbReference type="NCBIfam" id="TIGR01144">
    <property type="entry name" value="ATP_synt_b"/>
    <property type="match status" value="1"/>
</dbReference>
<name>A0ABP3FE53_9ACTN</name>
<dbReference type="SUPFAM" id="SSF81573">
    <property type="entry name" value="F1F0 ATP synthase subunit B, membrane domain"/>
    <property type="match status" value="1"/>
</dbReference>
<dbReference type="InterPro" id="IPR002146">
    <property type="entry name" value="ATP_synth_b/b'su_bac/chlpt"/>
</dbReference>
<keyword evidence="5 14" id="KW-0138">CF(0)</keyword>
<dbReference type="PANTHER" id="PTHR33445">
    <property type="entry name" value="ATP SYNTHASE SUBUNIT B', CHLOROPLASTIC"/>
    <property type="match status" value="1"/>
</dbReference>